<feature type="compositionally biased region" description="Low complexity" evidence="1">
    <location>
        <begin position="9"/>
        <end position="20"/>
    </location>
</feature>
<feature type="compositionally biased region" description="Polar residues" evidence="1">
    <location>
        <begin position="204"/>
        <end position="215"/>
    </location>
</feature>
<proteinExistence type="predicted"/>
<dbReference type="Pfam" id="PF00395">
    <property type="entry name" value="SLH"/>
    <property type="match status" value="3"/>
</dbReference>
<protein>
    <recommendedName>
        <fullName evidence="2">SLH domain-containing protein</fullName>
    </recommendedName>
</protein>
<accession>A0A3N4ABM9</accession>
<dbReference type="PANTHER" id="PTHR43308">
    <property type="entry name" value="OUTER MEMBRANE PROTEIN ALPHA-RELATED"/>
    <property type="match status" value="1"/>
</dbReference>
<dbReference type="Pfam" id="PF00188">
    <property type="entry name" value="CAP"/>
    <property type="match status" value="1"/>
</dbReference>
<evidence type="ECO:0000256" key="1">
    <source>
        <dbReference type="SAM" id="MobiDB-lite"/>
    </source>
</evidence>
<dbReference type="PROSITE" id="PS51272">
    <property type="entry name" value="SLH"/>
    <property type="match status" value="3"/>
</dbReference>
<name>A0A3N4ABM9_9MICC</name>
<dbReference type="InterPro" id="IPR001119">
    <property type="entry name" value="SLH_dom"/>
</dbReference>
<dbReference type="Proteomes" id="UP000270616">
    <property type="component" value="Unassembled WGS sequence"/>
</dbReference>
<feature type="domain" description="SLH" evidence="2">
    <location>
        <begin position="232"/>
        <end position="293"/>
    </location>
</feature>
<dbReference type="AlphaFoldDB" id="A0A3N4ABM9"/>
<dbReference type="CDD" id="cd05379">
    <property type="entry name" value="CAP_bacterial"/>
    <property type="match status" value="1"/>
</dbReference>
<feature type="domain" description="SLH" evidence="2">
    <location>
        <begin position="294"/>
        <end position="357"/>
    </location>
</feature>
<evidence type="ECO:0000313" key="4">
    <source>
        <dbReference type="Proteomes" id="UP000270616"/>
    </source>
</evidence>
<sequence length="409" mass="43155">MPIVPAQPPRATQSSAAAPASPRPARLWLAAAVVSAAAVVTGPLLSTTPAHAAQGDIVSTSQATRDGHRQTILTEINKYRASRGLAPVKYSPTLSGISQDESNRVVRDENFNHSNNFLSDSRFGGATTKREITALEYSVNPVALVNWWKGSPSHNAVLLDPKVTVVGIGVTLADGSLARTGQPWRIVSVVNGGGYANGGKPADTRSSVTGSTTTQSAPVKAAPTSTPKPAAAPGPFVDVSAAQQHASAISWVKNRGYLTGWSDGTFRPHSPIDRDAMAAVAYRVSGSPAFTPPAVSPFRDVSTSHPFYKQITWARSQGLLEGWPDGTFRPNDDITRDATAALFHRMAGSPAVGSAASFTDVSAGQAHSEAIRWMAASGVSKGWSDGTYRPLETTNRDAMAAFIQRYLQR</sequence>
<evidence type="ECO:0000313" key="3">
    <source>
        <dbReference type="EMBL" id="ROZ63252.1"/>
    </source>
</evidence>
<dbReference type="RefSeq" id="WP_123825050.1">
    <property type="nucleotide sequence ID" value="NZ_RKMF01000007.1"/>
</dbReference>
<organism evidence="3 4">
    <name type="scientific">Kocuria soli</name>
    <dbReference type="NCBI Taxonomy" id="2485125"/>
    <lineage>
        <taxon>Bacteria</taxon>
        <taxon>Bacillati</taxon>
        <taxon>Actinomycetota</taxon>
        <taxon>Actinomycetes</taxon>
        <taxon>Micrococcales</taxon>
        <taxon>Micrococcaceae</taxon>
        <taxon>Kocuria</taxon>
    </lineage>
</organism>
<dbReference type="OrthoDB" id="8611574at2"/>
<dbReference type="InterPro" id="IPR051465">
    <property type="entry name" value="Cell_Envelope_Struct_Comp"/>
</dbReference>
<feature type="domain" description="SLH" evidence="2">
    <location>
        <begin position="358"/>
        <end position="409"/>
    </location>
</feature>
<feature type="compositionally biased region" description="Low complexity" evidence="1">
    <location>
        <begin position="216"/>
        <end position="233"/>
    </location>
</feature>
<dbReference type="EMBL" id="RKMF01000007">
    <property type="protein sequence ID" value="ROZ63252.1"/>
    <property type="molecule type" value="Genomic_DNA"/>
</dbReference>
<evidence type="ECO:0000259" key="2">
    <source>
        <dbReference type="PROSITE" id="PS51272"/>
    </source>
</evidence>
<dbReference type="SUPFAM" id="SSF55797">
    <property type="entry name" value="PR-1-like"/>
    <property type="match status" value="1"/>
</dbReference>
<comment type="caution">
    <text evidence="3">The sequence shown here is derived from an EMBL/GenBank/DDBJ whole genome shotgun (WGS) entry which is preliminary data.</text>
</comment>
<dbReference type="Gene3D" id="3.40.33.10">
    <property type="entry name" value="CAP"/>
    <property type="match status" value="1"/>
</dbReference>
<keyword evidence="4" id="KW-1185">Reference proteome</keyword>
<feature type="region of interest" description="Disordered" evidence="1">
    <location>
        <begin position="195"/>
        <end position="233"/>
    </location>
</feature>
<feature type="region of interest" description="Disordered" evidence="1">
    <location>
        <begin position="1"/>
        <end position="20"/>
    </location>
</feature>
<reference evidence="3 4" key="1">
    <citation type="submission" date="2018-10" db="EMBL/GenBank/DDBJ databases">
        <title>Kocuria sp. M5W7-7, whole genome shotgun sequence.</title>
        <authorList>
            <person name="Tuo L."/>
        </authorList>
    </citation>
    <scope>NUCLEOTIDE SEQUENCE [LARGE SCALE GENOMIC DNA]</scope>
    <source>
        <strain evidence="3 4">M5W7-7</strain>
    </source>
</reference>
<gene>
    <name evidence="3" type="ORF">EDL96_06835</name>
</gene>
<dbReference type="InterPro" id="IPR014044">
    <property type="entry name" value="CAP_dom"/>
</dbReference>
<dbReference type="InterPro" id="IPR035940">
    <property type="entry name" value="CAP_sf"/>
</dbReference>